<evidence type="ECO:0000256" key="3">
    <source>
        <dbReference type="ARBA" id="ARBA00022833"/>
    </source>
</evidence>
<feature type="region of interest" description="Disordered" evidence="5">
    <location>
        <begin position="405"/>
        <end position="487"/>
    </location>
</feature>
<evidence type="ECO:0000313" key="7">
    <source>
        <dbReference type="EMBL" id="VEU40988.1"/>
    </source>
</evidence>
<protein>
    <recommendedName>
        <fullName evidence="6">RING-type domain-containing protein</fullName>
    </recommendedName>
</protein>
<feature type="region of interest" description="Disordered" evidence="5">
    <location>
        <begin position="32"/>
        <end position="53"/>
    </location>
</feature>
<dbReference type="PROSITE" id="PS50089">
    <property type="entry name" value="ZF_RING_2"/>
    <property type="match status" value="1"/>
</dbReference>
<dbReference type="EMBL" id="CAACVS010000324">
    <property type="protein sequence ID" value="VEU40988.1"/>
    <property type="molecule type" value="Genomic_DNA"/>
</dbReference>
<keyword evidence="3" id="KW-0862">Zinc</keyword>
<dbReference type="GO" id="GO:0008270">
    <property type="term" value="F:zinc ion binding"/>
    <property type="evidence" value="ECO:0007669"/>
    <property type="project" value="UniProtKB-KW"/>
</dbReference>
<feature type="compositionally biased region" description="Low complexity" evidence="5">
    <location>
        <begin position="322"/>
        <end position="334"/>
    </location>
</feature>
<accession>A0A448ZG22</accession>
<keyword evidence="8" id="KW-1185">Reference proteome</keyword>
<evidence type="ECO:0000256" key="1">
    <source>
        <dbReference type="ARBA" id="ARBA00022723"/>
    </source>
</evidence>
<dbReference type="SUPFAM" id="SSF57850">
    <property type="entry name" value="RING/U-box"/>
    <property type="match status" value="1"/>
</dbReference>
<dbReference type="PANTHER" id="PTHR45969">
    <property type="entry name" value="RING ZINC FINGER PROTEIN-RELATED"/>
    <property type="match status" value="1"/>
</dbReference>
<evidence type="ECO:0000313" key="8">
    <source>
        <dbReference type="Proteomes" id="UP000291116"/>
    </source>
</evidence>
<name>A0A448ZG22_9STRA</name>
<reference evidence="7 8" key="1">
    <citation type="submission" date="2019-01" db="EMBL/GenBank/DDBJ databases">
        <authorList>
            <person name="Ferrante I. M."/>
        </authorList>
    </citation>
    <scope>NUCLEOTIDE SEQUENCE [LARGE SCALE GENOMIC DNA]</scope>
    <source>
        <strain evidence="7 8">B856</strain>
    </source>
</reference>
<dbReference type="GO" id="GO:0016567">
    <property type="term" value="P:protein ubiquitination"/>
    <property type="evidence" value="ECO:0007669"/>
    <property type="project" value="TreeGrafter"/>
</dbReference>
<feature type="compositionally biased region" description="Polar residues" evidence="5">
    <location>
        <begin position="413"/>
        <end position="427"/>
    </location>
</feature>
<dbReference type="CDD" id="cd16448">
    <property type="entry name" value="RING-H2"/>
    <property type="match status" value="1"/>
</dbReference>
<evidence type="ECO:0000256" key="2">
    <source>
        <dbReference type="ARBA" id="ARBA00022771"/>
    </source>
</evidence>
<feature type="domain" description="RING-type" evidence="6">
    <location>
        <begin position="346"/>
        <end position="395"/>
    </location>
</feature>
<evidence type="ECO:0000256" key="5">
    <source>
        <dbReference type="SAM" id="MobiDB-lite"/>
    </source>
</evidence>
<dbReference type="GO" id="GO:0061630">
    <property type="term" value="F:ubiquitin protein ligase activity"/>
    <property type="evidence" value="ECO:0007669"/>
    <property type="project" value="TreeGrafter"/>
</dbReference>
<dbReference type="InterPro" id="IPR001841">
    <property type="entry name" value="Znf_RING"/>
</dbReference>
<dbReference type="InterPro" id="IPR013083">
    <property type="entry name" value="Znf_RING/FYVE/PHD"/>
</dbReference>
<dbReference type="AlphaFoldDB" id="A0A448ZG22"/>
<gene>
    <name evidence="7" type="ORF">PSNMU_V1.4_AUG-EV-PASAV3_0079000</name>
</gene>
<keyword evidence="2 4" id="KW-0863">Zinc-finger</keyword>
<dbReference type="PANTHER" id="PTHR45969:SF69">
    <property type="entry name" value="FINGER DOMAIN PROTEIN, PUTATIVE (AFU_ORTHOLOGUE AFUA_3G12190)-RELATED"/>
    <property type="match status" value="1"/>
</dbReference>
<keyword evidence="1" id="KW-0479">Metal-binding</keyword>
<feature type="compositionally biased region" description="Polar residues" evidence="5">
    <location>
        <begin position="227"/>
        <end position="240"/>
    </location>
</feature>
<dbReference type="Gene3D" id="3.30.40.10">
    <property type="entry name" value="Zinc/RING finger domain, C3HC4 (zinc finger)"/>
    <property type="match status" value="1"/>
</dbReference>
<sequence length="501" mass="55027">MMRGVERKTANRKIEAEREEEVVVEVKVAHHVEETKLPPTESEPADPIAPQSIGYGSANDVDLNYSDDSYDVFDPKTPENGTSAGYDYQGFNSNINNTTSLLMGSNSTNGGNIPEYDYSLSDMVWTFLCPVFLLIACSLVQRRNVPSSEYHRGAMFRRQAERVWAIQAAKAERVAIPVDTRKHQIREGLRTMRVVSKCPETGHCILSPEETEEPEEASEEHNEDESTTTMADAESTSNSLDAPDASKEIEAPSSELPTTNAASIPSTVSSGTPSKKQNSGKKCPESPGTAERRPLLSSNSEDSEDSTNYSPVASSSIHAAQEEPPAQQQPPSSSLCYDFEDDEDVCPICLDNFEVGDMVMWSRNAGKHSCSHVFHEECLLQWLLEQRENECPTCRACFIEMDDKTEENENDESTAPSTGGEASQPGANNDGDIEEGIVSGNETNLDNESDNESDNENDEKMASSDGENSEDSSSELEEDPEEGNCTFMIVKGSVQRVLLRL</sequence>
<feature type="compositionally biased region" description="Polar residues" evidence="5">
    <location>
        <begin position="255"/>
        <end position="277"/>
    </location>
</feature>
<evidence type="ECO:0000256" key="4">
    <source>
        <dbReference type="PROSITE-ProRule" id="PRU00175"/>
    </source>
</evidence>
<organism evidence="7 8">
    <name type="scientific">Pseudo-nitzschia multistriata</name>
    <dbReference type="NCBI Taxonomy" id="183589"/>
    <lineage>
        <taxon>Eukaryota</taxon>
        <taxon>Sar</taxon>
        <taxon>Stramenopiles</taxon>
        <taxon>Ochrophyta</taxon>
        <taxon>Bacillariophyta</taxon>
        <taxon>Bacillariophyceae</taxon>
        <taxon>Bacillariophycidae</taxon>
        <taxon>Bacillariales</taxon>
        <taxon>Bacillariaceae</taxon>
        <taxon>Pseudo-nitzschia</taxon>
    </lineage>
</organism>
<dbReference type="OrthoDB" id="45856at2759"/>
<feature type="compositionally biased region" description="Acidic residues" evidence="5">
    <location>
        <begin position="445"/>
        <end position="457"/>
    </location>
</feature>
<proteinExistence type="predicted"/>
<evidence type="ECO:0000259" key="6">
    <source>
        <dbReference type="PROSITE" id="PS50089"/>
    </source>
</evidence>
<dbReference type="SMART" id="SM00184">
    <property type="entry name" value="RING"/>
    <property type="match status" value="1"/>
</dbReference>
<feature type="compositionally biased region" description="Acidic residues" evidence="5">
    <location>
        <begin position="467"/>
        <end position="482"/>
    </location>
</feature>
<dbReference type="Proteomes" id="UP000291116">
    <property type="component" value="Unassembled WGS sequence"/>
</dbReference>
<feature type="region of interest" description="Disordered" evidence="5">
    <location>
        <begin position="201"/>
        <end position="336"/>
    </location>
</feature>
<dbReference type="Pfam" id="PF13639">
    <property type="entry name" value="zf-RING_2"/>
    <property type="match status" value="1"/>
</dbReference>
<feature type="compositionally biased region" description="Acidic residues" evidence="5">
    <location>
        <begin position="209"/>
        <end position="226"/>
    </location>
</feature>